<reference evidence="2" key="1">
    <citation type="journal article" date="2017" name="PLoS Biol.">
        <title>The sea cucumber genome provides insights into morphological evolution and visceral regeneration.</title>
        <authorList>
            <person name="Zhang X."/>
            <person name="Sun L."/>
            <person name="Yuan J."/>
            <person name="Sun Y."/>
            <person name="Gao Y."/>
            <person name="Zhang L."/>
            <person name="Li S."/>
            <person name="Dai H."/>
            <person name="Hamel J.F."/>
            <person name="Liu C."/>
            <person name="Yu Y."/>
            <person name="Liu S."/>
            <person name="Lin W."/>
            <person name="Guo K."/>
            <person name="Jin S."/>
            <person name="Xu P."/>
            <person name="Storey K.B."/>
            <person name="Huan P."/>
            <person name="Zhang T."/>
            <person name="Zhou Y."/>
            <person name="Zhang J."/>
            <person name="Lin C."/>
            <person name="Li X."/>
            <person name="Xing L."/>
            <person name="Huo D."/>
            <person name="Sun M."/>
            <person name="Wang L."/>
            <person name="Mercier A."/>
            <person name="Li F."/>
            <person name="Yang H."/>
            <person name="Xiang J."/>
        </authorList>
    </citation>
    <scope>NUCLEOTIDE SEQUENCE [LARGE SCALE GENOMIC DNA]</scope>
    <source>
        <strain evidence="2">Shaxun</strain>
        <tissue evidence="2">Muscle</tissue>
    </source>
</reference>
<dbReference type="Gene3D" id="3.90.228.20">
    <property type="match status" value="2"/>
</dbReference>
<dbReference type="GO" id="GO:0005829">
    <property type="term" value="C:cytosol"/>
    <property type="evidence" value="ECO:0007669"/>
    <property type="project" value="TreeGrafter"/>
</dbReference>
<organism evidence="2 3">
    <name type="scientific">Stichopus japonicus</name>
    <name type="common">Sea cucumber</name>
    <dbReference type="NCBI Taxonomy" id="307972"/>
    <lineage>
        <taxon>Eukaryota</taxon>
        <taxon>Metazoa</taxon>
        <taxon>Echinodermata</taxon>
        <taxon>Eleutherozoa</taxon>
        <taxon>Echinozoa</taxon>
        <taxon>Holothuroidea</taxon>
        <taxon>Aspidochirotacea</taxon>
        <taxon>Aspidochirotida</taxon>
        <taxon>Stichopodidae</taxon>
        <taxon>Apostichopus</taxon>
    </lineage>
</organism>
<dbReference type="InterPro" id="IPR008209">
    <property type="entry name" value="PEP_carboxykinase_GTP"/>
</dbReference>
<evidence type="ECO:0000313" key="2">
    <source>
        <dbReference type="EMBL" id="PIK59025.1"/>
    </source>
</evidence>
<keyword evidence="2" id="KW-0808">Transferase</keyword>
<dbReference type="EMBL" id="MRZV01000095">
    <property type="protein sequence ID" value="PIK59025.1"/>
    <property type="molecule type" value="Genomic_DNA"/>
</dbReference>
<dbReference type="GO" id="GO:0006094">
    <property type="term" value="P:gluconeogenesis"/>
    <property type="evidence" value="ECO:0007669"/>
    <property type="project" value="InterPro"/>
</dbReference>
<dbReference type="GO" id="GO:0030145">
    <property type="term" value="F:manganese ion binding"/>
    <property type="evidence" value="ECO:0007669"/>
    <property type="project" value="TreeGrafter"/>
</dbReference>
<dbReference type="PANTHER" id="PTHR11561">
    <property type="entry name" value="PHOSPHOENOLPYRUVATE CARBOXYKINASE"/>
    <property type="match status" value="1"/>
</dbReference>
<dbReference type="GO" id="GO:0046327">
    <property type="term" value="P:glycerol biosynthetic process from pyruvate"/>
    <property type="evidence" value="ECO:0007669"/>
    <property type="project" value="TreeGrafter"/>
</dbReference>
<dbReference type="GO" id="GO:0005525">
    <property type="term" value="F:GTP binding"/>
    <property type="evidence" value="ECO:0007669"/>
    <property type="project" value="InterPro"/>
</dbReference>
<name>A0A2G8LFK1_STIJA</name>
<dbReference type="GO" id="GO:0016301">
    <property type="term" value="F:kinase activity"/>
    <property type="evidence" value="ECO:0007669"/>
    <property type="project" value="UniProtKB-KW"/>
</dbReference>
<proteinExistence type="predicted"/>
<evidence type="ECO:0000313" key="3">
    <source>
        <dbReference type="Proteomes" id="UP000230750"/>
    </source>
</evidence>
<evidence type="ECO:0000259" key="1">
    <source>
        <dbReference type="Pfam" id="PF00821"/>
    </source>
</evidence>
<feature type="non-terminal residue" evidence="2">
    <location>
        <position position="249"/>
    </location>
</feature>
<feature type="domain" description="Phosphoenolpyruvate carboxykinase C-terminal P-loop" evidence="1">
    <location>
        <begin position="28"/>
        <end position="249"/>
    </location>
</feature>
<dbReference type="GO" id="GO:0019543">
    <property type="term" value="P:propionate catabolic process"/>
    <property type="evidence" value="ECO:0007669"/>
    <property type="project" value="TreeGrafter"/>
</dbReference>
<dbReference type="Pfam" id="PF00821">
    <property type="entry name" value="PEPCK_GTP"/>
    <property type="match status" value="1"/>
</dbReference>
<dbReference type="PANTHER" id="PTHR11561:SF0">
    <property type="entry name" value="PHOSPHOENOLPYRUVATE CARBOXYKINASE [GTP]-RELATED"/>
    <property type="match status" value="1"/>
</dbReference>
<sequence length="249" mass="27991">MPVARLRSQNPTLLITYSVDRYYPLMSTLGWKAECIGDDIAWMKFDSAGRLRAINPEYGFFGVAPGTSTKTNPNAMATIQKNTVFTNVAETSDGSFYWEGLEDELPEGIENWNKSSEFNGKKALSAHANSRFCTPAGQCPTMDPAWEDPEGVPIDAIIFGGRRPEGVPLVYEAFDWQHGVFVGASMKSEATAAAEHTKKVVMNDPFAMRPFFGYNIGRYLQHWLNFQQNKDFVLPKIFHVNWFRKSPEG</sequence>
<dbReference type="InterPro" id="IPR035077">
    <property type="entry name" value="PEP_carboxykinase_GTP_C"/>
</dbReference>
<protein>
    <submittedName>
        <fullName evidence="2">Putative phosphoenolpyruvate carboxykinase, cytosolic</fullName>
    </submittedName>
</protein>
<dbReference type="STRING" id="307972.A0A2G8LFK1"/>
<accession>A0A2G8LFK1</accession>
<dbReference type="InterPro" id="IPR013035">
    <property type="entry name" value="PEP_carboxykinase_C"/>
</dbReference>
<dbReference type="Proteomes" id="UP000230750">
    <property type="component" value="Unassembled WGS sequence"/>
</dbReference>
<dbReference type="GO" id="GO:0071333">
    <property type="term" value="P:cellular response to glucose stimulus"/>
    <property type="evidence" value="ECO:0007669"/>
    <property type="project" value="TreeGrafter"/>
</dbReference>
<keyword evidence="2" id="KW-0418">Kinase</keyword>
<dbReference type="GO" id="GO:0042594">
    <property type="term" value="P:response to starvation"/>
    <property type="evidence" value="ECO:0007669"/>
    <property type="project" value="TreeGrafter"/>
</dbReference>
<dbReference type="SUPFAM" id="SSF53795">
    <property type="entry name" value="PEP carboxykinase-like"/>
    <property type="match status" value="1"/>
</dbReference>
<gene>
    <name evidence="2" type="ORF">BSL78_04052</name>
</gene>
<dbReference type="GO" id="GO:0004613">
    <property type="term" value="F:phosphoenolpyruvate carboxykinase (GTP) activity"/>
    <property type="evidence" value="ECO:0007669"/>
    <property type="project" value="TreeGrafter"/>
</dbReference>
<comment type="caution">
    <text evidence="2">The sequence shown here is derived from an EMBL/GenBank/DDBJ whole genome shotgun (WGS) entry which is preliminary data.</text>
</comment>
<dbReference type="GO" id="GO:0033993">
    <property type="term" value="P:response to lipid"/>
    <property type="evidence" value="ECO:0007669"/>
    <property type="project" value="TreeGrafter"/>
</dbReference>
<keyword evidence="3" id="KW-1185">Reference proteome</keyword>
<keyword evidence="2" id="KW-0670">Pyruvate</keyword>
<dbReference type="OrthoDB" id="5841594at2759"/>
<dbReference type="GO" id="GO:0006107">
    <property type="term" value="P:oxaloacetate metabolic process"/>
    <property type="evidence" value="ECO:0007669"/>
    <property type="project" value="TreeGrafter"/>
</dbReference>
<dbReference type="AlphaFoldDB" id="A0A2G8LFK1"/>